<gene>
    <name evidence="1" type="ORF">GA0070610_4960</name>
</gene>
<dbReference type="Proteomes" id="UP000198251">
    <property type="component" value="Chromosome I"/>
</dbReference>
<keyword evidence="2" id="KW-1185">Reference proteome</keyword>
<evidence type="ECO:0000313" key="1">
    <source>
        <dbReference type="EMBL" id="SCG18614.1"/>
    </source>
</evidence>
<proteinExistence type="predicted"/>
<reference evidence="1 2" key="1">
    <citation type="submission" date="2016-06" db="EMBL/GenBank/DDBJ databases">
        <authorList>
            <person name="Kjaerup R.B."/>
            <person name="Dalgaard T.S."/>
            <person name="Juul-Madsen H.R."/>
        </authorList>
    </citation>
    <scope>NUCLEOTIDE SEQUENCE [LARGE SCALE GENOMIC DNA]</scope>
    <source>
        <strain evidence="1 2">DSM 43913</strain>
    </source>
</reference>
<organism evidence="1 2">
    <name type="scientific">Micromonospora echinofusca</name>
    <dbReference type="NCBI Taxonomy" id="47858"/>
    <lineage>
        <taxon>Bacteria</taxon>
        <taxon>Bacillati</taxon>
        <taxon>Actinomycetota</taxon>
        <taxon>Actinomycetes</taxon>
        <taxon>Micromonosporales</taxon>
        <taxon>Micromonosporaceae</taxon>
        <taxon>Micromonospora</taxon>
    </lineage>
</organism>
<dbReference type="AlphaFoldDB" id="A0A1C5GFM5"/>
<protein>
    <submittedName>
        <fullName evidence="1">Uncharacterized protein</fullName>
    </submittedName>
</protein>
<evidence type="ECO:0000313" key="2">
    <source>
        <dbReference type="Proteomes" id="UP000198251"/>
    </source>
</evidence>
<name>A0A1C5GFM5_MICEH</name>
<dbReference type="EMBL" id="LT607733">
    <property type="protein sequence ID" value="SCG18614.1"/>
    <property type="molecule type" value="Genomic_DNA"/>
</dbReference>
<sequence length="246" mass="27553">MLSETPDAGPYLRSYDPVIMPDHLTWPEADPARNPFDPDAAPAVIRSLPAAATVPTRPPGRSGRPEVYDWGQQQGTRWADQMSFAIVGRYGRWASGWRWGVGEADFNGGPVHAWCCPTDSMGGPEQTLGVVTESLVEWRGWLEELSERFDRFLPSLAADPADPDVWERAVRHLVTVVVDRTCADGAWEWHCRQVLGWFLGLTDVPPERHRPLLDHSIDGRFDDFRAPSNLLILDVAERFGRAVTGR</sequence>
<accession>A0A1C5GFM5</accession>